<dbReference type="PANTHER" id="PTHR35538:SF6">
    <property type="entry name" value="EF-HAND DOMAIN-CONTAINING PROTEIN"/>
    <property type="match status" value="1"/>
</dbReference>
<organism evidence="2 3">
    <name type="scientific">Dreissena polymorpha</name>
    <name type="common">Zebra mussel</name>
    <name type="synonym">Mytilus polymorpha</name>
    <dbReference type="NCBI Taxonomy" id="45954"/>
    <lineage>
        <taxon>Eukaryota</taxon>
        <taxon>Metazoa</taxon>
        <taxon>Spiralia</taxon>
        <taxon>Lophotrochozoa</taxon>
        <taxon>Mollusca</taxon>
        <taxon>Bivalvia</taxon>
        <taxon>Autobranchia</taxon>
        <taxon>Heteroconchia</taxon>
        <taxon>Euheterodonta</taxon>
        <taxon>Imparidentia</taxon>
        <taxon>Neoheterodontei</taxon>
        <taxon>Myida</taxon>
        <taxon>Dreissenoidea</taxon>
        <taxon>Dreissenidae</taxon>
        <taxon>Dreissena</taxon>
    </lineage>
</organism>
<dbReference type="AlphaFoldDB" id="A0A9D4MIX5"/>
<evidence type="ECO:0000313" key="2">
    <source>
        <dbReference type="EMBL" id="KAH3877343.1"/>
    </source>
</evidence>
<proteinExistence type="predicted"/>
<name>A0A9D4MIX5_DREPO</name>
<sequence length="257" mass="29505">MFYGVVNVQSPRNPELTQPRARWDMVKLPPAQLSYHELAIMTDMAVITHAQTPLHDGLSVPGQYMEKLNYSIEFIRTKQYALQDYMHQQHAEKLRLMADVGKSMDINIVRLDYKTKGKKIRKKKKKKKSDDEDYDMMSPISSPKNIQPTKDITDEAILSTMDDKMMKKAKRDKINFRLLNVVAAVPEKVTHMDPVIQKLINKVDFNALDIIIEKRKELFQLLKDETQMPLGNAPTDILAVELTAGGLTHQLCAEQIQ</sequence>
<evidence type="ECO:0000313" key="3">
    <source>
        <dbReference type="Proteomes" id="UP000828390"/>
    </source>
</evidence>
<dbReference type="PANTHER" id="PTHR35538">
    <property type="entry name" value="LIG_CHAN-GLU_BD DOMAIN-CONTAINING PROTEIN"/>
    <property type="match status" value="1"/>
</dbReference>
<evidence type="ECO:0000256" key="1">
    <source>
        <dbReference type="SAM" id="MobiDB-lite"/>
    </source>
</evidence>
<dbReference type="Proteomes" id="UP000828390">
    <property type="component" value="Unassembled WGS sequence"/>
</dbReference>
<accession>A0A9D4MIX5</accession>
<dbReference type="EMBL" id="JAIWYP010000001">
    <property type="protein sequence ID" value="KAH3877343.1"/>
    <property type="molecule type" value="Genomic_DNA"/>
</dbReference>
<reference evidence="2" key="2">
    <citation type="submission" date="2020-11" db="EMBL/GenBank/DDBJ databases">
        <authorList>
            <person name="McCartney M.A."/>
            <person name="Auch B."/>
            <person name="Kono T."/>
            <person name="Mallez S."/>
            <person name="Becker A."/>
            <person name="Gohl D.M."/>
            <person name="Silverstein K.A.T."/>
            <person name="Koren S."/>
            <person name="Bechman K.B."/>
            <person name="Herman A."/>
            <person name="Abrahante J.E."/>
            <person name="Garbe J."/>
        </authorList>
    </citation>
    <scope>NUCLEOTIDE SEQUENCE</scope>
    <source>
        <strain evidence="2">Duluth1</strain>
        <tissue evidence="2">Whole animal</tissue>
    </source>
</reference>
<comment type="caution">
    <text evidence="2">The sequence shown here is derived from an EMBL/GenBank/DDBJ whole genome shotgun (WGS) entry which is preliminary data.</text>
</comment>
<keyword evidence="3" id="KW-1185">Reference proteome</keyword>
<protein>
    <submittedName>
        <fullName evidence="2">Uncharacterized protein</fullName>
    </submittedName>
</protein>
<gene>
    <name evidence="2" type="ORF">DPMN_001206</name>
</gene>
<reference evidence="2" key="1">
    <citation type="journal article" date="2019" name="bioRxiv">
        <title>The Genome of the Zebra Mussel, Dreissena polymorpha: A Resource for Invasive Species Research.</title>
        <authorList>
            <person name="McCartney M.A."/>
            <person name="Auch B."/>
            <person name="Kono T."/>
            <person name="Mallez S."/>
            <person name="Zhang Y."/>
            <person name="Obille A."/>
            <person name="Becker A."/>
            <person name="Abrahante J.E."/>
            <person name="Garbe J."/>
            <person name="Badalamenti J.P."/>
            <person name="Herman A."/>
            <person name="Mangelson H."/>
            <person name="Liachko I."/>
            <person name="Sullivan S."/>
            <person name="Sone E.D."/>
            <person name="Koren S."/>
            <person name="Silverstein K.A.T."/>
            <person name="Beckman K.B."/>
            <person name="Gohl D.M."/>
        </authorList>
    </citation>
    <scope>NUCLEOTIDE SEQUENCE</scope>
    <source>
        <strain evidence="2">Duluth1</strain>
        <tissue evidence="2">Whole animal</tissue>
    </source>
</reference>
<feature type="region of interest" description="Disordered" evidence="1">
    <location>
        <begin position="119"/>
        <end position="148"/>
    </location>
</feature>
<feature type="compositionally biased region" description="Polar residues" evidence="1">
    <location>
        <begin position="139"/>
        <end position="148"/>
    </location>
</feature>